<sequence length="124" mass="14770">MNAGSNLGRLSYSAHMLFYPTAFVLYQYVYKPYSACKNNKAKKEEWEALPKARKVDADIFNPFTPIPFHNNRELKYAYAHINMLDYVNENHVNVKDYPYKQYHNSYAEDNEYLYNWTSTSSYNH</sequence>
<comment type="caution">
    <text evidence="1">The sequence shown here is derived from an EMBL/GenBank/DDBJ whole genome shotgun (WGS) entry which is preliminary data.</text>
</comment>
<name>A0AAD1Y3N2_EUPCR</name>
<dbReference type="EMBL" id="CAMPGE010027151">
    <property type="protein sequence ID" value="CAI2384806.1"/>
    <property type="molecule type" value="Genomic_DNA"/>
</dbReference>
<evidence type="ECO:0000313" key="1">
    <source>
        <dbReference type="EMBL" id="CAI2384806.1"/>
    </source>
</evidence>
<evidence type="ECO:0000313" key="2">
    <source>
        <dbReference type="Proteomes" id="UP001295684"/>
    </source>
</evidence>
<dbReference type="Proteomes" id="UP001295684">
    <property type="component" value="Unassembled WGS sequence"/>
</dbReference>
<organism evidence="1 2">
    <name type="scientific">Euplotes crassus</name>
    <dbReference type="NCBI Taxonomy" id="5936"/>
    <lineage>
        <taxon>Eukaryota</taxon>
        <taxon>Sar</taxon>
        <taxon>Alveolata</taxon>
        <taxon>Ciliophora</taxon>
        <taxon>Intramacronucleata</taxon>
        <taxon>Spirotrichea</taxon>
        <taxon>Hypotrichia</taxon>
        <taxon>Euplotida</taxon>
        <taxon>Euplotidae</taxon>
        <taxon>Moneuplotes</taxon>
    </lineage>
</organism>
<dbReference type="AlphaFoldDB" id="A0AAD1Y3N2"/>
<accession>A0AAD1Y3N2</accession>
<gene>
    <name evidence="1" type="ORF">ECRASSUSDP1_LOCUS26342</name>
</gene>
<keyword evidence="2" id="KW-1185">Reference proteome</keyword>
<protein>
    <submittedName>
        <fullName evidence="1">Uncharacterized protein</fullName>
    </submittedName>
</protein>
<proteinExistence type="predicted"/>
<reference evidence="1" key="1">
    <citation type="submission" date="2023-07" db="EMBL/GenBank/DDBJ databases">
        <authorList>
            <consortium name="AG Swart"/>
            <person name="Singh M."/>
            <person name="Singh A."/>
            <person name="Seah K."/>
            <person name="Emmerich C."/>
        </authorList>
    </citation>
    <scope>NUCLEOTIDE SEQUENCE</scope>
    <source>
        <strain evidence="1">DP1</strain>
    </source>
</reference>